<dbReference type="InterPro" id="IPR002734">
    <property type="entry name" value="RibDG_C"/>
</dbReference>
<keyword evidence="6" id="KW-1185">Reference proteome</keyword>
<dbReference type="PANTHER" id="PTHR38011:SF7">
    <property type="entry name" value="2,5-DIAMINO-6-RIBOSYLAMINO-4(3H)-PYRIMIDINONE 5'-PHOSPHATE REDUCTASE"/>
    <property type="match status" value="1"/>
</dbReference>
<name>A0AAE3W6I7_9ACTN</name>
<evidence type="ECO:0000259" key="4">
    <source>
        <dbReference type="Pfam" id="PF01872"/>
    </source>
</evidence>
<accession>A0AAE3W6I7</accession>
<evidence type="ECO:0000256" key="2">
    <source>
        <dbReference type="ARBA" id="ARBA00022857"/>
    </source>
</evidence>
<sequence>MKELVTGPDLDDETLIAHYARPARPTLRVSFVSSADGAMEIDGLSTALSGADDKRVFGVLRMLADAVLVGAGTLRRENYRPIRLSPPRVAWRRAHGLPDVPTLVAVSHSLDLDPAMPALADAPVRPIILTSSGAHRPDLLRVADVVRFEDQDLLSPVRARALDQILCEGGPRLFGTLLAADAVDELCLTVAPVLAGAGASRITAGPVSPPRDMRPAHVLRGGDHLMVRYVRRHPSVDRAPTGCG</sequence>
<dbReference type="Gene3D" id="3.40.430.10">
    <property type="entry name" value="Dihydrofolate Reductase, subunit A"/>
    <property type="match status" value="1"/>
</dbReference>
<dbReference type="PANTHER" id="PTHR38011">
    <property type="entry name" value="DIHYDROFOLATE REDUCTASE FAMILY PROTEIN (AFU_ORTHOLOGUE AFUA_8G06820)"/>
    <property type="match status" value="1"/>
</dbReference>
<comment type="caution">
    <text evidence="5">The sequence shown here is derived from an EMBL/GenBank/DDBJ whole genome shotgun (WGS) entry which is preliminary data.</text>
</comment>
<protein>
    <submittedName>
        <fullName evidence="5">Riboflavin biosynthesis pyrimidine reductase</fullName>
    </submittedName>
</protein>
<proteinExistence type="predicted"/>
<dbReference type="GO" id="GO:0008703">
    <property type="term" value="F:5-amino-6-(5-phosphoribosylamino)uracil reductase activity"/>
    <property type="evidence" value="ECO:0007669"/>
    <property type="project" value="InterPro"/>
</dbReference>
<dbReference type="RefSeq" id="WP_370879288.1">
    <property type="nucleotide sequence ID" value="NZ_JAUSUZ010000001.1"/>
</dbReference>
<dbReference type="EMBL" id="JAUSUZ010000001">
    <property type="protein sequence ID" value="MDQ0369325.1"/>
    <property type="molecule type" value="Genomic_DNA"/>
</dbReference>
<dbReference type="Proteomes" id="UP001240236">
    <property type="component" value="Unassembled WGS sequence"/>
</dbReference>
<evidence type="ECO:0000313" key="6">
    <source>
        <dbReference type="Proteomes" id="UP001240236"/>
    </source>
</evidence>
<dbReference type="InterPro" id="IPR024072">
    <property type="entry name" value="DHFR-like_dom_sf"/>
</dbReference>
<evidence type="ECO:0000313" key="5">
    <source>
        <dbReference type="EMBL" id="MDQ0369325.1"/>
    </source>
</evidence>
<reference evidence="5 6" key="1">
    <citation type="submission" date="2023-07" db="EMBL/GenBank/DDBJ databases">
        <title>Sequencing the genomes of 1000 actinobacteria strains.</title>
        <authorList>
            <person name="Klenk H.-P."/>
        </authorList>
    </citation>
    <scope>NUCLEOTIDE SEQUENCE [LARGE SCALE GENOMIC DNA]</scope>
    <source>
        <strain evidence="5 6">DSM 44709</strain>
    </source>
</reference>
<feature type="domain" description="Bacterial bifunctional deaminase-reductase C-terminal" evidence="4">
    <location>
        <begin position="25"/>
        <end position="223"/>
    </location>
</feature>
<dbReference type="Pfam" id="PF01872">
    <property type="entry name" value="RibD_C"/>
    <property type="match status" value="1"/>
</dbReference>
<keyword evidence="2" id="KW-0521">NADP</keyword>
<keyword evidence="3" id="KW-0560">Oxidoreductase</keyword>
<gene>
    <name evidence="5" type="ORF">J2S42_005994</name>
</gene>
<evidence type="ECO:0000256" key="1">
    <source>
        <dbReference type="ARBA" id="ARBA00005104"/>
    </source>
</evidence>
<dbReference type="GO" id="GO:0009231">
    <property type="term" value="P:riboflavin biosynthetic process"/>
    <property type="evidence" value="ECO:0007669"/>
    <property type="project" value="InterPro"/>
</dbReference>
<dbReference type="InterPro" id="IPR050765">
    <property type="entry name" value="Riboflavin_Biosynth_HTPR"/>
</dbReference>
<dbReference type="AlphaFoldDB" id="A0AAE3W6I7"/>
<comment type="pathway">
    <text evidence="1">Cofactor biosynthesis; riboflavin biosynthesis.</text>
</comment>
<dbReference type="SUPFAM" id="SSF53597">
    <property type="entry name" value="Dihydrofolate reductase-like"/>
    <property type="match status" value="1"/>
</dbReference>
<evidence type="ECO:0000256" key="3">
    <source>
        <dbReference type="ARBA" id="ARBA00023002"/>
    </source>
</evidence>
<organism evidence="5 6">
    <name type="scientific">Catenuloplanes indicus</name>
    <dbReference type="NCBI Taxonomy" id="137267"/>
    <lineage>
        <taxon>Bacteria</taxon>
        <taxon>Bacillati</taxon>
        <taxon>Actinomycetota</taxon>
        <taxon>Actinomycetes</taxon>
        <taxon>Micromonosporales</taxon>
        <taxon>Micromonosporaceae</taxon>
        <taxon>Catenuloplanes</taxon>
    </lineage>
</organism>